<reference evidence="2 3" key="1">
    <citation type="submission" date="2016-07" db="EMBL/GenBank/DDBJ databases">
        <title>Pervasive Adenine N6-methylation of Active Genes in Fungi.</title>
        <authorList>
            <consortium name="DOE Joint Genome Institute"/>
            <person name="Mondo S.J."/>
            <person name="Dannebaum R.O."/>
            <person name="Kuo R.C."/>
            <person name="Labutti K."/>
            <person name="Haridas S."/>
            <person name="Kuo A."/>
            <person name="Salamov A."/>
            <person name="Ahrendt S.R."/>
            <person name="Lipzen A."/>
            <person name="Sullivan W."/>
            <person name="Andreopoulos W.B."/>
            <person name="Clum A."/>
            <person name="Lindquist E."/>
            <person name="Daum C."/>
            <person name="Ramamoorthy G.K."/>
            <person name="Gryganskyi A."/>
            <person name="Culley D."/>
            <person name="Magnuson J.K."/>
            <person name="James T.Y."/>
            <person name="O'Malley M.A."/>
            <person name="Stajich J.E."/>
            <person name="Spatafora J.W."/>
            <person name="Visel A."/>
            <person name="Grigoriev I.V."/>
        </authorList>
    </citation>
    <scope>NUCLEOTIDE SEQUENCE [LARGE SCALE GENOMIC DNA]</scope>
    <source>
        <strain evidence="2 3">68-887.2</strain>
    </source>
</reference>
<keyword evidence="3" id="KW-1185">Reference proteome</keyword>
<dbReference type="EMBL" id="MCFC01000002">
    <property type="protein sequence ID" value="ORY35031.1"/>
    <property type="molecule type" value="Genomic_DNA"/>
</dbReference>
<dbReference type="Proteomes" id="UP000193986">
    <property type="component" value="Unassembled WGS sequence"/>
</dbReference>
<name>A0A1Y2BJT2_9TREE</name>
<comment type="caution">
    <text evidence="2">The sequence shown here is derived from an EMBL/GenBank/DDBJ whole genome shotgun (WGS) entry which is preliminary data.</text>
</comment>
<evidence type="ECO:0000313" key="2">
    <source>
        <dbReference type="EMBL" id="ORY35031.1"/>
    </source>
</evidence>
<proteinExistence type="predicted"/>
<dbReference type="InParanoid" id="A0A1Y2BJT2"/>
<evidence type="ECO:0000313" key="3">
    <source>
        <dbReference type="Proteomes" id="UP000193986"/>
    </source>
</evidence>
<accession>A0A1Y2BJT2</accession>
<dbReference type="AlphaFoldDB" id="A0A1Y2BJT2"/>
<feature type="region of interest" description="Disordered" evidence="1">
    <location>
        <begin position="192"/>
        <end position="219"/>
    </location>
</feature>
<gene>
    <name evidence="2" type="ORF">BCR39DRAFT_516252</name>
</gene>
<protein>
    <submittedName>
        <fullName evidence="2">Uncharacterized protein</fullName>
    </submittedName>
</protein>
<organism evidence="2 3">
    <name type="scientific">Naematelia encephala</name>
    <dbReference type="NCBI Taxonomy" id="71784"/>
    <lineage>
        <taxon>Eukaryota</taxon>
        <taxon>Fungi</taxon>
        <taxon>Dikarya</taxon>
        <taxon>Basidiomycota</taxon>
        <taxon>Agaricomycotina</taxon>
        <taxon>Tremellomycetes</taxon>
        <taxon>Tremellales</taxon>
        <taxon>Naemateliaceae</taxon>
        <taxon>Naematelia</taxon>
    </lineage>
</organism>
<sequence>MIVRTEPSAVTISILTAKTTGANRECEYCECPMAHSEMKSTMLEPSLFDSEEKAALRKALKDQSKQFLRTVGRLCEREVRGYQRQEKIRRLEGCYEKTKNSLQSSMKVLSSSMSPSQRRSREYDGSAAEYFKCPDKQTNLPAIPSGSPRVSAGSSAHLISEAYTSLFAKNSDNAGSWRNRLKGLHLFKKPRRSNDTDLVEPSVEISGKPNSLSEEDLGSPPSEVLTSALNFYADWNLGNAESSRAWMRAVSGEAVEIAEAEAFISEMAAMINHSRFHGRDSDAVSIASSGSSFYDPSFASSQSTLCGGQEDLRSESPDSGCTFDKGDFVPEPMLGLVSTLCEKSDMAS</sequence>
<feature type="region of interest" description="Disordered" evidence="1">
    <location>
        <begin position="305"/>
        <end position="325"/>
    </location>
</feature>
<evidence type="ECO:0000256" key="1">
    <source>
        <dbReference type="SAM" id="MobiDB-lite"/>
    </source>
</evidence>